<proteinExistence type="predicted"/>
<evidence type="ECO:0000259" key="1">
    <source>
        <dbReference type="Pfam" id="PF21834"/>
    </source>
</evidence>
<dbReference type="Pfam" id="PF21834">
    <property type="entry name" value="DUF6894"/>
    <property type="match status" value="1"/>
</dbReference>
<sequence length="93" mass="9985">MMQVSERPAVLVYHAGMGRYLTSIDDGSGFPAGAEQDFESLEAAFNATLRSAAMIAAEELPTLGAHTFTCEAQDAETSERRRATLKVVVVSHP</sequence>
<evidence type="ECO:0000313" key="2">
    <source>
        <dbReference type="EMBL" id="MBM6577727.1"/>
    </source>
</evidence>
<name>A0ABS2D9X7_9SPHN</name>
<organism evidence="2 3">
    <name type="scientific">Sphingomonas longa</name>
    <dbReference type="NCBI Taxonomy" id="2778730"/>
    <lineage>
        <taxon>Bacteria</taxon>
        <taxon>Pseudomonadati</taxon>
        <taxon>Pseudomonadota</taxon>
        <taxon>Alphaproteobacteria</taxon>
        <taxon>Sphingomonadales</taxon>
        <taxon>Sphingomonadaceae</taxon>
        <taxon>Sphingomonas</taxon>
    </lineage>
</organism>
<keyword evidence="3" id="KW-1185">Reference proteome</keyword>
<dbReference type="RefSeq" id="WP_204199821.1">
    <property type="nucleotide sequence ID" value="NZ_JAFEMC010000004.1"/>
</dbReference>
<comment type="caution">
    <text evidence="2">The sequence shown here is derived from an EMBL/GenBank/DDBJ whole genome shotgun (WGS) entry which is preliminary data.</text>
</comment>
<dbReference type="Proteomes" id="UP000763641">
    <property type="component" value="Unassembled WGS sequence"/>
</dbReference>
<feature type="domain" description="DUF6894" evidence="1">
    <location>
        <begin position="19"/>
        <end position="79"/>
    </location>
</feature>
<protein>
    <recommendedName>
        <fullName evidence="1">DUF6894 domain-containing protein</fullName>
    </recommendedName>
</protein>
<reference evidence="2 3" key="1">
    <citation type="submission" date="2020-12" db="EMBL/GenBank/DDBJ databases">
        <title>Sphingomonas sp.</title>
        <authorList>
            <person name="Kim M.K."/>
        </authorList>
    </citation>
    <scope>NUCLEOTIDE SEQUENCE [LARGE SCALE GENOMIC DNA]</scope>
    <source>
        <strain evidence="2 3">BT552</strain>
    </source>
</reference>
<evidence type="ECO:0000313" key="3">
    <source>
        <dbReference type="Proteomes" id="UP000763641"/>
    </source>
</evidence>
<dbReference type="InterPro" id="IPR054189">
    <property type="entry name" value="DUF6894"/>
</dbReference>
<dbReference type="EMBL" id="JAFEMC010000004">
    <property type="protein sequence ID" value="MBM6577727.1"/>
    <property type="molecule type" value="Genomic_DNA"/>
</dbReference>
<gene>
    <name evidence="2" type="ORF">ILT43_15200</name>
</gene>
<accession>A0ABS2D9X7</accession>